<dbReference type="SMART" id="SM00342">
    <property type="entry name" value="HTH_ARAC"/>
    <property type="match status" value="1"/>
</dbReference>
<evidence type="ECO:0000313" key="5">
    <source>
        <dbReference type="EMBL" id="MFD2612479.1"/>
    </source>
</evidence>
<evidence type="ECO:0000256" key="2">
    <source>
        <dbReference type="ARBA" id="ARBA00023125"/>
    </source>
</evidence>
<dbReference type="PANTHER" id="PTHR43280:SF2">
    <property type="entry name" value="HTH-TYPE TRANSCRIPTIONAL REGULATOR EXSA"/>
    <property type="match status" value="1"/>
</dbReference>
<organism evidence="5 6">
    <name type="scientific">Paenibacillus gansuensis</name>
    <dbReference type="NCBI Taxonomy" id="306542"/>
    <lineage>
        <taxon>Bacteria</taxon>
        <taxon>Bacillati</taxon>
        <taxon>Bacillota</taxon>
        <taxon>Bacilli</taxon>
        <taxon>Bacillales</taxon>
        <taxon>Paenibacillaceae</taxon>
        <taxon>Paenibacillus</taxon>
    </lineage>
</organism>
<name>A0ABW5PC70_9BACL</name>
<keyword evidence="3" id="KW-0804">Transcription</keyword>
<accession>A0ABW5PC70</accession>
<dbReference type="Gene3D" id="2.60.120.10">
    <property type="entry name" value="Jelly Rolls"/>
    <property type="match status" value="1"/>
</dbReference>
<feature type="domain" description="HTH araC/xylS-type" evidence="4">
    <location>
        <begin position="189"/>
        <end position="291"/>
    </location>
</feature>
<dbReference type="Pfam" id="PF12833">
    <property type="entry name" value="HTH_18"/>
    <property type="match status" value="1"/>
</dbReference>
<dbReference type="PANTHER" id="PTHR43280">
    <property type="entry name" value="ARAC-FAMILY TRANSCRIPTIONAL REGULATOR"/>
    <property type="match status" value="1"/>
</dbReference>
<dbReference type="InterPro" id="IPR009057">
    <property type="entry name" value="Homeodomain-like_sf"/>
</dbReference>
<evidence type="ECO:0000313" key="6">
    <source>
        <dbReference type="Proteomes" id="UP001597541"/>
    </source>
</evidence>
<sequence>MKQSGSMIQTSQPRLHFVNRLFCTPGETFGPRIICDHQFIYVEKGRGTAEIMGNKYTAEPGSLFYYGPGEPHRFEADGEEPFVLYGLHFSPDSVEGDDSAGSGSQQVTILPADSMDRLHPVPCAEKRLDGIPYCSNPGMWPKPLFEEMVKEYRTGDSYSGIVISCLLLQWKAKLYRWLEAAGPRPFPQKEEAAWIRHQLERHAYETYLPGWLEEWTPYGHDYASRMFRRAYGISPHAYHLQCKLQQAELLLQETDLTVTEISEKLNYGSVHYFSRWFKQQTGEQPTRYRQLKRWI</sequence>
<reference evidence="6" key="1">
    <citation type="journal article" date="2019" name="Int. J. Syst. Evol. Microbiol.">
        <title>The Global Catalogue of Microorganisms (GCM) 10K type strain sequencing project: providing services to taxonomists for standard genome sequencing and annotation.</title>
        <authorList>
            <consortium name="The Broad Institute Genomics Platform"/>
            <consortium name="The Broad Institute Genome Sequencing Center for Infectious Disease"/>
            <person name="Wu L."/>
            <person name="Ma J."/>
        </authorList>
    </citation>
    <scope>NUCLEOTIDE SEQUENCE [LARGE SCALE GENOMIC DNA]</scope>
    <source>
        <strain evidence="6">KCTC 3950</strain>
    </source>
</reference>
<keyword evidence="1" id="KW-0805">Transcription regulation</keyword>
<dbReference type="InterPro" id="IPR018060">
    <property type="entry name" value="HTH_AraC"/>
</dbReference>
<evidence type="ECO:0000256" key="1">
    <source>
        <dbReference type="ARBA" id="ARBA00023015"/>
    </source>
</evidence>
<dbReference type="InterPro" id="IPR003313">
    <property type="entry name" value="AraC-bd"/>
</dbReference>
<protein>
    <submittedName>
        <fullName evidence="5">Helix-turn-helix domain-containing protein</fullName>
    </submittedName>
</protein>
<dbReference type="Gene3D" id="1.10.10.60">
    <property type="entry name" value="Homeodomain-like"/>
    <property type="match status" value="1"/>
</dbReference>
<dbReference type="Proteomes" id="UP001597541">
    <property type="component" value="Unassembled WGS sequence"/>
</dbReference>
<comment type="caution">
    <text evidence="5">The sequence shown here is derived from an EMBL/GenBank/DDBJ whole genome shotgun (WGS) entry which is preliminary data.</text>
</comment>
<proteinExistence type="predicted"/>
<gene>
    <name evidence="5" type="ORF">ACFSUF_08600</name>
</gene>
<evidence type="ECO:0000256" key="3">
    <source>
        <dbReference type="ARBA" id="ARBA00023163"/>
    </source>
</evidence>
<dbReference type="InterPro" id="IPR014710">
    <property type="entry name" value="RmlC-like_jellyroll"/>
</dbReference>
<dbReference type="RefSeq" id="WP_377602083.1">
    <property type="nucleotide sequence ID" value="NZ_JBHUME010000007.1"/>
</dbReference>
<dbReference type="SUPFAM" id="SSF46689">
    <property type="entry name" value="Homeodomain-like"/>
    <property type="match status" value="1"/>
</dbReference>
<dbReference type="PROSITE" id="PS01124">
    <property type="entry name" value="HTH_ARAC_FAMILY_2"/>
    <property type="match status" value="1"/>
</dbReference>
<keyword evidence="6" id="KW-1185">Reference proteome</keyword>
<dbReference type="SUPFAM" id="SSF51215">
    <property type="entry name" value="Regulatory protein AraC"/>
    <property type="match status" value="1"/>
</dbReference>
<dbReference type="Pfam" id="PF02311">
    <property type="entry name" value="AraC_binding"/>
    <property type="match status" value="1"/>
</dbReference>
<evidence type="ECO:0000259" key="4">
    <source>
        <dbReference type="PROSITE" id="PS01124"/>
    </source>
</evidence>
<dbReference type="InterPro" id="IPR037923">
    <property type="entry name" value="HTH-like"/>
</dbReference>
<keyword evidence="2" id="KW-0238">DNA-binding</keyword>
<dbReference type="EMBL" id="JBHUME010000007">
    <property type="protein sequence ID" value="MFD2612479.1"/>
    <property type="molecule type" value="Genomic_DNA"/>
</dbReference>